<evidence type="ECO:0000313" key="3">
    <source>
        <dbReference type="Proteomes" id="UP001268256"/>
    </source>
</evidence>
<protein>
    <submittedName>
        <fullName evidence="2">Uncharacterized protein</fullName>
    </submittedName>
</protein>
<dbReference type="InterPro" id="IPR003826">
    <property type="entry name" value="AdoMetDC_fam_prok"/>
</dbReference>
<sequence length="121" mass="13666">MVKNLAPNVFRQRLLIEGFYTIEISEERLEKYLLSIAAHLNLRTYSKPIIFVPTSGMGKEENAGYDAFVPLIDSGISAYVWSNAQFFSIVIYTCKGFDEKAAIELTREYFAVSGEMVSSSF</sequence>
<keyword evidence="3" id="KW-1185">Reference proteome</keyword>
<dbReference type="Proteomes" id="UP001268256">
    <property type="component" value="Unassembled WGS sequence"/>
</dbReference>
<accession>A0AAE4JXB2</accession>
<dbReference type="Gene3D" id="3.60.90.10">
    <property type="entry name" value="S-adenosylmethionine decarboxylase"/>
    <property type="match status" value="1"/>
</dbReference>
<gene>
    <name evidence="2" type="ORF">RIF25_14535</name>
</gene>
<evidence type="ECO:0000256" key="1">
    <source>
        <dbReference type="ARBA" id="ARBA00001928"/>
    </source>
</evidence>
<name>A0AAE4JXB2_9CYAN</name>
<dbReference type="Pfam" id="PF02675">
    <property type="entry name" value="AdoMet_dc"/>
    <property type="match status" value="1"/>
</dbReference>
<organism evidence="2 3">
    <name type="scientific">Pseudocalidococcus azoricus BACA0444</name>
    <dbReference type="NCBI Taxonomy" id="2918990"/>
    <lineage>
        <taxon>Bacteria</taxon>
        <taxon>Bacillati</taxon>
        <taxon>Cyanobacteriota</taxon>
        <taxon>Cyanophyceae</taxon>
        <taxon>Acaryochloridales</taxon>
        <taxon>Thermosynechococcaceae</taxon>
        <taxon>Pseudocalidococcus</taxon>
        <taxon>Pseudocalidococcus azoricus</taxon>
    </lineage>
</organism>
<dbReference type="AlphaFoldDB" id="A0AAE4JXB2"/>
<comment type="caution">
    <text evidence="2">The sequence shown here is derived from an EMBL/GenBank/DDBJ whole genome shotgun (WGS) entry which is preliminary data.</text>
</comment>
<proteinExistence type="predicted"/>
<dbReference type="EMBL" id="JAVMIP010000020">
    <property type="protein sequence ID" value="MDS3862016.1"/>
    <property type="molecule type" value="Genomic_DNA"/>
</dbReference>
<dbReference type="RefSeq" id="WP_322879235.1">
    <property type="nucleotide sequence ID" value="NZ_JAVMIP010000020.1"/>
</dbReference>
<evidence type="ECO:0000313" key="2">
    <source>
        <dbReference type="EMBL" id="MDS3862016.1"/>
    </source>
</evidence>
<dbReference type="GO" id="GO:0004014">
    <property type="term" value="F:adenosylmethionine decarboxylase activity"/>
    <property type="evidence" value="ECO:0007669"/>
    <property type="project" value="InterPro"/>
</dbReference>
<dbReference type="GO" id="GO:0008295">
    <property type="term" value="P:spermidine biosynthetic process"/>
    <property type="evidence" value="ECO:0007669"/>
    <property type="project" value="InterPro"/>
</dbReference>
<reference evidence="3" key="1">
    <citation type="submission" date="2023-07" db="EMBL/GenBank/DDBJ databases">
        <authorList>
            <person name="Luz R."/>
            <person name="Cordeiro R."/>
            <person name="Fonseca A."/>
            <person name="Goncalves V."/>
        </authorList>
    </citation>
    <scope>NUCLEOTIDE SEQUENCE [LARGE SCALE GENOMIC DNA]</scope>
    <source>
        <strain evidence="3">BACA0444</strain>
    </source>
</reference>
<comment type="cofactor">
    <cofactor evidence="1">
        <name>pyruvate</name>
        <dbReference type="ChEBI" id="CHEBI:15361"/>
    </cofactor>
</comment>